<dbReference type="AlphaFoldDB" id="A0AAV9XJK1"/>
<feature type="compositionally biased region" description="Polar residues" evidence="4">
    <location>
        <begin position="19"/>
        <end position="34"/>
    </location>
</feature>
<evidence type="ECO:0000313" key="6">
    <source>
        <dbReference type="EMBL" id="KAK6541701.1"/>
    </source>
</evidence>
<feature type="compositionally biased region" description="Low complexity" evidence="4">
    <location>
        <begin position="142"/>
        <end position="164"/>
    </location>
</feature>
<sequence>MADDYDADLAEAIKRSLLDQPNNAEPTPTGSTRATKLISGPTAKQESKTPIIILDDSDDDDKGDKASVKNSIDKEGPIKKEVNEEKTKPPTMLNLDRAQMERERLSRLKRKGPDDSHVPQAKHVKSLDTKNLGVKKEGFNNPTSPSRPLGSSSVSNNAGSSSSSVGGGGGGARNPFMTIRDLQKRVSYYVPQKYLDSVVKKTYVQGLDRTSDDITIEEVLQKDTLQTAVLSAFVWDFLWILEKLKVKESDLVLVLSAKEDEMVDHYRRNLCNIPRTRLCFPDMSGNINCMHSKLQLLFHLTYLRVVVPTANLTPYDWGEAIGRGNREGVMENMVFIIDFPELPKTSTTGPSNPSHTPFSRELLHFCKAKGLPADIIEKVDKVYDFTRSQNLGFVYSIGGSHLGDDAFRNGVCGLAKAVKDLRLKTQKRVEVDYVTSSVGSLNKEFLLRMYRAIHGDNGKKSVQGIPKKYSHLQQTKPEDESTASETEEEYGSDDKAWKEVKDSMRIYFPSRSTVASSKGGIENGGTICFQQKWFNTPSFPTSLLHDCQSKRRGMLMHNKIIYVRYTKPKAKALGWAYVGSANLSESAWGKLIWDRSQKQFKMSNRNWECGVLMPVASQQDGQKEELAQDQTGASDSTNISSGTEAKVSVPDLSVFANVIPIPMSTPAPLLSSQNPPWYFGELRGNP</sequence>
<feature type="binding site" evidence="2">
    <location>
        <position position="293"/>
    </location>
    <ligand>
        <name>substrate</name>
    </ligand>
</feature>
<feature type="region of interest" description="Disordered" evidence="4">
    <location>
        <begin position="618"/>
        <end position="642"/>
    </location>
</feature>
<evidence type="ECO:0000259" key="5">
    <source>
        <dbReference type="PROSITE" id="PS50035"/>
    </source>
</evidence>
<gene>
    <name evidence="6" type="ORF">TWF694_007494</name>
</gene>
<proteinExistence type="predicted"/>
<evidence type="ECO:0000256" key="4">
    <source>
        <dbReference type="SAM" id="MobiDB-lite"/>
    </source>
</evidence>
<accession>A0AAV9XJK1</accession>
<feature type="region of interest" description="Disordered" evidence="4">
    <location>
        <begin position="470"/>
        <end position="494"/>
    </location>
</feature>
<evidence type="ECO:0000256" key="3">
    <source>
        <dbReference type="PIRSR" id="PIRSR610347-3"/>
    </source>
</evidence>
<dbReference type="GO" id="GO:0003690">
    <property type="term" value="F:double-stranded DNA binding"/>
    <property type="evidence" value="ECO:0007669"/>
    <property type="project" value="TreeGrafter"/>
</dbReference>
<dbReference type="GO" id="GO:0006281">
    <property type="term" value="P:DNA repair"/>
    <property type="evidence" value="ECO:0007669"/>
    <property type="project" value="InterPro"/>
</dbReference>
<evidence type="ECO:0000313" key="7">
    <source>
        <dbReference type="Proteomes" id="UP001365542"/>
    </source>
</evidence>
<dbReference type="CDD" id="cd09122">
    <property type="entry name" value="PLDc_Tdp1_1"/>
    <property type="match status" value="1"/>
</dbReference>
<dbReference type="Proteomes" id="UP001365542">
    <property type="component" value="Unassembled WGS sequence"/>
</dbReference>
<feature type="active site" description="Nucleophile" evidence="1">
    <location>
        <position position="291"/>
    </location>
</feature>
<dbReference type="PANTHER" id="PTHR12415:SF4">
    <property type="entry name" value="TYROSYL-DNA PHOSPHODIESTERASE DOMAIN-CONTAINING PROTEIN"/>
    <property type="match status" value="1"/>
</dbReference>
<dbReference type="GO" id="GO:0017005">
    <property type="term" value="F:3'-tyrosyl-DNA phosphodiesterase activity"/>
    <property type="evidence" value="ECO:0007669"/>
    <property type="project" value="TreeGrafter"/>
</dbReference>
<dbReference type="GO" id="GO:0005634">
    <property type="term" value="C:nucleus"/>
    <property type="evidence" value="ECO:0007669"/>
    <property type="project" value="InterPro"/>
</dbReference>
<dbReference type="SUPFAM" id="SSF56024">
    <property type="entry name" value="Phospholipase D/nuclease"/>
    <property type="match status" value="2"/>
</dbReference>
<dbReference type="GO" id="GO:0003697">
    <property type="term" value="F:single-stranded DNA binding"/>
    <property type="evidence" value="ECO:0007669"/>
    <property type="project" value="TreeGrafter"/>
</dbReference>
<evidence type="ECO:0000256" key="2">
    <source>
        <dbReference type="PIRSR" id="PIRSR610347-2"/>
    </source>
</evidence>
<dbReference type="PROSITE" id="PS50035">
    <property type="entry name" value="PLD"/>
    <property type="match status" value="1"/>
</dbReference>
<feature type="domain" description="PLD phosphodiesterase" evidence="5">
    <location>
        <begin position="552"/>
        <end position="587"/>
    </location>
</feature>
<feature type="compositionally biased region" description="Polar residues" evidence="4">
    <location>
        <begin position="628"/>
        <end position="642"/>
    </location>
</feature>
<protein>
    <recommendedName>
        <fullName evidence="5">PLD phosphodiesterase domain-containing protein</fullName>
    </recommendedName>
</protein>
<reference evidence="6 7" key="1">
    <citation type="submission" date="2019-10" db="EMBL/GenBank/DDBJ databases">
        <authorList>
            <person name="Palmer J.M."/>
        </authorList>
    </citation>
    <scope>NUCLEOTIDE SEQUENCE [LARGE SCALE GENOMIC DNA]</scope>
    <source>
        <strain evidence="6 7">TWF694</strain>
    </source>
</reference>
<feature type="region of interest" description="Disordered" evidence="4">
    <location>
        <begin position="14"/>
        <end position="172"/>
    </location>
</feature>
<dbReference type="InterPro" id="IPR001736">
    <property type="entry name" value="PLipase_D/transphosphatidylase"/>
</dbReference>
<name>A0AAV9XJK1_9PEZI</name>
<dbReference type="InterPro" id="IPR010347">
    <property type="entry name" value="Tdp1"/>
</dbReference>
<dbReference type="EMBL" id="JAVHJO010000003">
    <property type="protein sequence ID" value="KAK6541701.1"/>
    <property type="molecule type" value="Genomic_DNA"/>
</dbReference>
<feature type="compositionally biased region" description="Acidic residues" evidence="4">
    <location>
        <begin position="480"/>
        <end position="491"/>
    </location>
</feature>
<feature type="site" description="Interaction with DNA" evidence="3">
    <location>
        <position position="584"/>
    </location>
</feature>
<dbReference type="Gene3D" id="3.30.870.10">
    <property type="entry name" value="Endonuclease Chain A"/>
    <property type="match status" value="2"/>
</dbReference>
<dbReference type="PANTHER" id="PTHR12415">
    <property type="entry name" value="TYROSYL-DNA PHOSPHODIESTERASE 1"/>
    <property type="match status" value="1"/>
</dbReference>
<organism evidence="6 7">
    <name type="scientific">Orbilia ellipsospora</name>
    <dbReference type="NCBI Taxonomy" id="2528407"/>
    <lineage>
        <taxon>Eukaryota</taxon>
        <taxon>Fungi</taxon>
        <taxon>Dikarya</taxon>
        <taxon>Ascomycota</taxon>
        <taxon>Pezizomycotina</taxon>
        <taxon>Orbiliomycetes</taxon>
        <taxon>Orbiliales</taxon>
        <taxon>Orbiliaceae</taxon>
        <taxon>Orbilia</taxon>
    </lineage>
</organism>
<comment type="caution">
    <text evidence="6">The sequence shown here is derived from an EMBL/GenBank/DDBJ whole genome shotgun (WGS) entry which is preliminary data.</text>
</comment>
<feature type="compositionally biased region" description="Basic and acidic residues" evidence="4">
    <location>
        <begin position="98"/>
        <end position="117"/>
    </location>
</feature>
<feature type="compositionally biased region" description="Basic and acidic residues" evidence="4">
    <location>
        <begin position="62"/>
        <end position="88"/>
    </location>
</feature>
<evidence type="ECO:0000256" key="1">
    <source>
        <dbReference type="PIRSR" id="PIRSR610347-1"/>
    </source>
</evidence>
<keyword evidence="7" id="KW-1185">Reference proteome</keyword>
<dbReference type="Pfam" id="PF06087">
    <property type="entry name" value="Tyr-DNA_phospho"/>
    <property type="match status" value="1"/>
</dbReference>